<keyword evidence="3" id="KW-1185">Reference proteome</keyword>
<gene>
    <name evidence="2" type="ORF">C9374_003477</name>
</gene>
<evidence type="ECO:0000313" key="2">
    <source>
        <dbReference type="EMBL" id="KAG2385662.1"/>
    </source>
</evidence>
<dbReference type="EMBL" id="PYSW02000018">
    <property type="protein sequence ID" value="KAG2385662.1"/>
    <property type="molecule type" value="Genomic_DNA"/>
</dbReference>
<feature type="region of interest" description="Disordered" evidence="1">
    <location>
        <begin position="117"/>
        <end position="148"/>
    </location>
</feature>
<protein>
    <submittedName>
        <fullName evidence="2">Uncharacterized protein</fullName>
    </submittedName>
</protein>
<evidence type="ECO:0000313" key="3">
    <source>
        <dbReference type="Proteomes" id="UP000816034"/>
    </source>
</evidence>
<feature type="compositionally biased region" description="Polar residues" evidence="1">
    <location>
        <begin position="139"/>
        <end position="148"/>
    </location>
</feature>
<dbReference type="Proteomes" id="UP000816034">
    <property type="component" value="Unassembled WGS sequence"/>
</dbReference>
<evidence type="ECO:0000256" key="1">
    <source>
        <dbReference type="SAM" id="MobiDB-lite"/>
    </source>
</evidence>
<proteinExistence type="predicted"/>
<reference evidence="2 3" key="1">
    <citation type="journal article" date="2018" name="BMC Genomics">
        <title>The genome of Naegleria lovaniensis, the basis for a comparative approach to unravel pathogenicity factors of the human pathogenic amoeba N. fowleri.</title>
        <authorList>
            <person name="Liechti N."/>
            <person name="Schurch N."/>
            <person name="Bruggmann R."/>
            <person name="Wittwer M."/>
        </authorList>
    </citation>
    <scope>NUCLEOTIDE SEQUENCE [LARGE SCALE GENOMIC DNA]</scope>
    <source>
        <strain evidence="2 3">ATCC 30569</strain>
    </source>
</reference>
<name>A0AA88KPR0_NAELO</name>
<dbReference type="GeneID" id="68095932"/>
<accession>A0AA88KPR0</accession>
<dbReference type="RefSeq" id="XP_044549655.1">
    <property type="nucleotide sequence ID" value="XM_044693009.1"/>
</dbReference>
<comment type="caution">
    <text evidence="2">The sequence shown here is derived from an EMBL/GenBank/DDBJ whole genome shotgun (WGS) entry which is preliminary data.</text>
</comment>
<organism evidence="2 3">
    <name type="scientific">Naegleria lovaniensis</name>
    <name type="common">Amoeba</name>
    <dbReference type="NCBI Taxonomy" id="51637"/>
    <lineage>
        <taxon>Eukaryota</taxon>
        <taxon>Discoba</taxon>
        <taxon>Heterolobosea</taxon>
        <taxon>Tetramitia</taxon>
        <taxon>Eutetramitia</taxon>
        <taxon>Vahlkampfiidae</taxon>
        <taxon>Naegleria</taxon>
    </lineage>
</organism>
<sequence length="161" mass="18403">MMKKEEFQKSEWIPFIQKSKSLDELQKEYKGNERIRKNLALIVEDVMAQWEIALSQISNSNDGAENSSSQPLTNQSVNIIINNNFNTNFEPPQDQPLYPKLDELEAPPLNDNTPIMTITNNDDQKSDPMDISEDDVVNEHQNTTTNGIEQTHLSNEELLLS</sequence>
<dbReference type="AlphaFoldDB" id="A0AA88KPR0"/>